<accession>A0A0B7BKQ1</accession>
<feature type="non-terminal residue" evidence="2">
    <location>
        <position position="420"/>
    </location>
</feature>
<feature type="signal peptide" evidence="1">
    <location>
        <begin position="1"/>
        <end position="28"/>
    </location>
</feature>
<evidence type="ECO:0000256" key="1">
    <source>
        <dbReference type="SAM" id="SignalP"/>
    </source>
</evidence>
<dbReference type="PANTHER" id="PTHR35309:SF4">
    <property type="entry name" value="TOCOPHEROL CYCLASE"/>
    <property type="match status" value="1"/>
</dbReference>
<organism evidence="2">
    <name type="scientific">Arion vulgaris</name>
    <dbReference type="NCBI Taxonomy" id="1028688"/>
    <lineage>
        <taxon>Eukaryota</taxon>
        <taxon>Metazoa</taxon>
        <taxon>Spiralia</taxon>
        <taxon>Lophotrochozoa</taxon>
        <taxon>Mollusca</taxon>
        <taxon>Gastropoda</taxon>
        <taxon>Heterobranchia</taxon>
        <taxon>Euthyneura</taxon>
        <taxon>Panpulmonata</taxon>
        <taxon>Eupulmonata</taxon>
        <taxon>Stylommatophora</taxon>
        <taxon>Helicina</taxon>
        <taxon>Arionoidea</taxon>
        <taxon>Arionidae</taxon>
        <taxon>Arion</taxon>
    </lineage>
</organism>
<name>A0A0B7BKQ1_9EUPU</name>
<dbReference type="EMBL" id="HACG01046643">
    <property type="protein sequence ID" value="CEK93508.1"/>
    <property type="molecule type" value="Transcribed_RNA"/>
</dbReference>
<keyword evidence="1" id="KW-0732">Signal</keyword>
<protein>
    <recommendedName>
        <fullName evidence="3">VWFD domain-containing protein</fullName>
    </recommendedName>
</protein>
<dbReference type="AlphaFoldDB" id="A0A0B7BKQ1"/>
<dbReference type="PANTHER" id="PTHR35309">
    <property type="match status" value="1"/>
</dbReference>
<reference evidence="2" key="1">
    <citation type="submission" date="2014-12" db="EMBL/GenBank/DDBJ databases">
        <title>Insight into the proteome of Arion vulgaris.</title>
        <authorList>
            <person name="Aradska J."/>
            <person name="Bulat T."/>
            <person name="Smidak R."/>
            <person name="Sarate P."/>
            <person name="Gangsoo J."/>
            <person name="Sialana F."/>
            <person name="Bilban M."/>
            <person name="Lubec G."/>
        </authorList>
    </citation>
    <scope>NUCLEOTIDE SEQUENCE</scope>
    <source>
        <tissue evidence="2">Skin</tissue>
    </source>
</reference>
<gene>
    <name evidence="2" type="primary">ORF195703</name>
</gene>
<feature type="chain" id="PRO_5002111916" description="VWFD domain-containing protein" evidence="1">
    <location>
        <begin position="29"/>
        <end position="420"/>
    </location>
</feature>
<evidence type="ECO:0000313" key="2">
    <source>
        <dbReference type="EMBL" id="CEK93508.1"/>
    </source>
</evidence>
<proteinExistence type="predicted"/>
<sequence>MGSHCEWLNLNSLTSSLMTCLLVTLCTANNMDPHVYPEKGPFFEGWYLRIIDPHQNISLGFMFGHVLPPTELSFDVQNPCVVHALEPLPTDCSRMVTKKQPYTHFWLSMNGQSTYPPVFVGLLLSLDKHDKLYNPGGYFNSSQYIITKNGQPITTNPDNESPPNFEVKIGSNFSFIVNSNGSKFSVIVGDHILQGQTTEPIPWGPGGEGPESWLENLPLPFHWFVYSLRSTVKSYQYVNKETGQVISGNSDQGVPIVAHMEKNWGNSFPKAWIWCQGVDPRSKVSFVFSAGLVTAVGFDIKVQLSGYRNPGKQINCNFNPANSWHSLDFDGCAGTVLFKVESLTCAVNFEVSAPIKSFSSCLSAPMSEGFKKGCTESFVAVANITVYQRDPFSMVLTDNQIIHLSALEFGEAYMCNGQCP</sequence>
<dbReference type="GO" id="GO:0009976">
    <property type="term" value="F:tocopherol cyclase activity"/>
    <property type="evidence" value="ECO:0007669"/>
    <property type="project" value="InterPro"/>
</dbReference>
<evidence type="ECO:0008006" key="3">
    <source>
        <dbReference type="Google" id="ProtNLM"/>
    </source>
</evidence>
<dbReference type="InterPro" id="IPR025893">
    <property type="entry name" value="Tocopherol_cyclase"/>
</dbReference>
<dbReference type="Pfam" id="PF14249">
    <property type="entry name" value="Tocopherol_cycl"/>
    <property type="match status" value="1"/>
</dbReference>